<keyword evidence="2" id="KW-0802">TPR repeat</keyword>
<gene>
    <name evidence="5" type="ORF">UFOPK1726_01032</name>
</gene>
<feature type="compositionally biased region" description="Pro residues" evidence="3">
    <location>
        <begin position="24"/>
        <end position="42"/>
    </location>
</feature>
<dbReference type="SUPFAM" id="SSF48452">
    <property type="entry name" value="TPR-like"/>
    <property type="match status" value="2"/>
</dbReference>
<dbReference type="InterPro" id="IPR018704">
    <property type="entry name" value="SecYEG/CpoB_TPR"/>
</dbReference>
<proteinExistence type="predicted"/>
<sequence length="971" mass="108665">MKLHLRVTLASLATCISVLGQAPKPPAPGAPPAAPGSPPAAPAAPGALNIQQETEALMNEAVKLFTEAKYQEALSKIAQAEKNLNNKPFEGILYAKGACFFNLEEYAKAIESLELYVKEFPEGGSIIDVRMALGRAYIKSKQGDKGVTVLKEVVSKSPEKKAEAGLIIADHLKADNKTEEALQILSAVLADGVRSPESIQAAMMASQLYVASGKLEDASALMDKVRNFASGGDNIAQMNNIYLQLGDQMMEKKAFQDALNAYQLVRRKSEISRIQKEQIAKVEAKLKVSKGDQKAELETKLKAGQEILAEIEKRTDYDASLYYRLGRCYFEMGQPPTEGASGDASRMWQSILAFSTIVDEFKEFPQRDRCMYGLIMVNAALKRISEARALCEKFIENFPDSSELGQISEMYGMLAYQNGQLEEAERAFNKAAGFPKADKERLRYLSGIVLFELQRFEQGRAAFEALIADSKDSVYKDECLYRIALSYFYQNDYKNVVKALETYIKENPKGNYLCDAKYRLAFITFQEGKKDKAQEMLIKITEEHPNDQNIGQVHGLLGDIYNQKADYENATKQFESAVDKAKTDDVLNYVMDQLTDLYVGQNEWKKLAGMWQRYYNTHKENEELSLKAILWISRSHIKDQKPEEAQKLLSEHIKQRISNAANQQVEGLIQQLVNVVTPKRRRSQPTPAPDATAKPAATAAAPIPKVPEYEQPFEEVEKKLETLLTPPAELNNGTAAMRILFAKTWLAKAMKLSDKTSKFFNILIEVAKAEDLSPMLLALVGDNARTKGDLEKATACYVRLRDVFKNTEHSDGAPVGLAEIEFEKNNYDKALELFKAAGEYQGSAYILQATQGIAKTSAKLKKWDDAKKLYEQIAQTKEWRGEPTANALRMLGDVEASQNKHEAAIAYYQRVFIAHQRWKDEMAKAYLGSAKSFIALGKKEEARNTLQEMINRADLKEKAETKEAQRLIATL</sequence>
<dbReference type="Pfam" id="PF13432">
    <property type="entry name" value="TPR_16"/>
    <property type="match status" value="2"/>
</dbReference>
<dbReference type="Pfam" id="PF13174">
    <property type="entry name" value="TPR_6"/>
    <property type="match status" value="3"/>
</dbReference>
<feature type="region of interest" description="Disordered" evidence="3">
    <location>
        <begin position="24"/>
        <end position="45"/>
    </location>
</feature>
<dbReference type="Pfam" id="PF09976">
    <property type="entry name" value="TPR_21"/>
    <property type="match status" value="1"/>
</dbReference>
<dbReference type="InterPro" id="IPR019734">
    <property type="entry name" value="TPR_rpt"/>
</dbReference>
<accession>A0A6J6F6F9</accession>
<reference evidence="5" key="1">
    <citation type="submission" date="2020-05" db="EMBL/GenBank/DDBJ databases">
        <authorList>
            <person name="Chiriac C."/>
            <person name="Salcher M."/>
            <person name="Ghai R."/>
            <person name="Kavagutti S V."/>
        </authorList>
    </citation>
    <scope>NUCLEOTIDE SEQUENCE</scope>
</reference>
<evidence type="ECO:0000256" key="1">
    <source>
        <dbReference type="ARBA" id="ARBA00022737"/>
    </source>
</evidence>
<evidence type="ECO:0000256" key="2">
    <source>
        <dbReference type="ARBA" id="ARBA00022803"/>
    </source>
</evidence>
<protein>
    <submittedName>
        <fullName evidence="5">Unannotated protein</fullName>
    </submittedName>
</protein>
<feature type="compositionally biased region" description="Low complexity" evidence="3">
    <location>
        <begin position="689"/>
        <end position="703"/>
    </location>
</feature>
<dbReference type="AlphaFoldDB" id="A0A6J6F6F9"/>
<feature type="region of interest" description="Disordered" evidence="3">
    <location>
        <begin position="676"/>
        <end position="704"/>
    </location>
</feature>
<evidence type="ECO:0000313" key="5">
    <source>
        <dbReference type="EMBL" id="CAB4582633.1"/>
    </source>
</evidence>
<organism evidence="5">
    <name type="scientific">freshwater metagenome</name>
    <dbReference type="NCBI Taxonomy" id="449393"/>
    <lineage>
        <taxon>unclassified sequences</taxon>
        <taxon>metagenomes</taxon>
        <taxon>ecological metagenomes</taxon>
    </lineage>
</organism>
<dbReference type="EMBL" id="CAEZTT010000136">
    <property type="protein sequence ID" value="CAB4582633.1"/>
    <property type="molecule type" value="Genomic_DNA"/>
</dbReference>
<dbReference type="PROSITE" id="PS50005">
    <property type="entry name" value="TPR"/>
    <property type="match status" value="1"/>
</dbReference>
<dbReference type="InterPro" id="IPR051012">
    <property type="entry name" value="CellSynth/LPSAsmb/PSIAsmb"/>
</dbReference>
<dbReference type="PANTHER" id="PTHR45586">
    <property type="entry name" value="TPR REPEAT-CONTAINING PROTEIN PA4667"/>
    <property type="match status" value="1"/>
</dbReference>
<dbReference type="PANTHER" id="PTHR45586:SF16">
    <property type="entry name" value="DOMAIN PROTEIN, PUTATIVE-RELATED"/>
    <property type="match status" value="1"/>
</dbReference>
<evidence type="ECO:0000256" key="3">
    <source>
        <dbReference type="SAM" id="MobiDB-lite"/>
    </source>
</evidence>
<dbReference type="InterPro" id="IPR011990">
    <property type="entry name" value="TPR-like_helical_dom_sf"/>
</dbReference>
<dbReference type="Gene3D" id="1.25.40.10">
    <property type="entry name" value="Tetratricopeptide repeat domain"/>
    <property type="match status" value="7"/>
</dbReference>
<feature type="domain" description="Ancillary SecYEG translocon subunit/Cell division coordinator CpoB TPR" evidence="4">
    <location>
        <begin position="457"/>
        <end position="594"/>
    </location>
</feature>
<name>A0A6J6F6F9_9ZZZZ</name>
<keyword evidence="1" id="KW-0677">Repeat</keyword>
<dbReference type="SMART" id="SM00028">
    <property type="entry name" value="TPR"/>
    <property type="match status" value="9"/>
</dbReference>
<evidence type="ECO:0000259" key="4">
    <source>
        <dbReference type="Pfam" id="PF09976"/>
    </source>
</evidence>